<dbReference type="GO" id="GO:0071972">
    <property type="term" value="F:peptidoglycan L,D-transpeptidase activity"/>
    <property type="evidence" value="ECO:0007669"/>
    <property type="project" value="TreeGrafter"/>
</dbReference>
<dbReference type="CDD" id="cd16913">
    <property type="entry name" value="YkuD_like"/>
    <property type="match status" value="1"/>
</dbReference>
<dbReference type="AlphaFoldDB" id="A0A6H0WKA0"/>
<keyword evidence="7 10" id="KW-0573">Peptidoglycan synthesis</keyword>
<keyword evidence="13" id="KW-1185">Reference proteome</keyword>
<dbReference type="KEGG" id="bteq:G4P54_12535"/>
<proteinExistence type="inferred from homology"/>
<dbReference type="EMBL" id="CP048852">
    <property type="protein sequence ID" value="QIW80564.1"/>
    <property type="molecule type" value="Genomic_DNA"/>
</dbReference>
<keyword evidence="4" id="KW-0808">Transferase</keyword>
<dbReference type="PANTHER" id="PTHR30582">
    <property type="entry name" value="L,D-TRANSPEPTIDASE"/>
    <property type="match status" value="1"/>
</dbReference>
<dbReference type="RefSeq" id="WP_167872832.1">
    <property type="nucleotide sequence ID" value="NZ_CP048852.1"/>
</dbReference>
<gene>
    <name evidence="12" type="ORF">G4P54_12535</name>
</gene>
<dbReference type="GO" id="GO:0018104">
    <property type="term" value="P:peptidoglycan-protein cross-linking"/>
    <property type="evidence" value="ECO:0007669"/>
    <property type="project" value="TreeGrafter"/>
</dbReference>
<dbReference type="Pfam" id="PF03734">
    <property type="entry name" value="YkuD"/>
    <property type="match status" value="1"/>
</dbReference>
<evidence type="ECO:0000256" key="2">
    <source>
        <dbReference type="ARBA" id="ARBA00005992"/>
    </source>
</evidence>
<comment type="similarity">
    <text evidence="2">Belongs to the YkuD family.</text>
</comment>
<evidence type="ECO:0000256" key="4">
    <source>
        <dbReference type="ARBA" id="ARBA00022679"/>
    </source>
</evidence>
<evidence type="ECO:0000256" key="6">
    <source>
        <dbReference type="ARBA" id="ARBA00022960"/>
    </source>
</evidence>
<feature type="active site" description="Nucleophile" evidence="10">
    <location>
        <position position="128"/>
    </location>
</feature>
<name>A0A6H0WKA0_9BACI</name>
<evidence type="ECO:0000259" key="11">
    <source>
        <dbReference type="PROSITE" id="PS52029"/>
    </source>
</evidence>
<dbReference type="SUPFAM" id="SSF141523">
    <property type="entry name" value="L,D-transpeptidase catalytic domain-like"/>
    <property type="match status" value="1"/>
</dbReference>
<feature type="active site" description="Proton donor/acceptor" evidence="10">
    <location>
        <position position="112"/>
    </location>
</feature>
<reference evidence="12 13" key="1">
    <citation type="submission" date="2020-02" db="EMBL/GenBank/DDBJ databases">
        <title>Genome sequencing, annotation and comparative genomic analysis of Bacillus tequilensis EA-CB0015, an effective biological control agent against Pseudocercospora fijiensis in banana plants.</title>
        <authorList>
            <person name="Cuellar-Gaviria T.Z."/>
            <person name="Ju K.-S."/>
            <person name="Villegas-Escobar V."/>
        </authorList>
    </citation>
    <scope>NUCLEOTIDE SEQUENCE [LARGE SCALE GENOMIC DNA]</scope>
    <source>
        <strain evidence="12 13">EA-CB0015</strain>
    </source>
</reference>
<feature type="domain" description="L,D-TPase catalytic" evidence="11">
    <location>
        <begin position="28"/>
        <end position="152"/>
    </location>
</feature>
<dbReference type="InterPro" id="IPR005490">
    <property type="entry name" value="LD_TPept_cat_dom"/>
</dbReference>
<dbReference type="InterPro" id="IPR050979">
    <property type="entry name" value="LD-transpeptidase"/>
</dbReference>
<dbReference type="InterPro" id="IPR038063">
    <property type="entry name" value="Transpep_catalytic_dom"/>
</dbReference>
<evidence type="ECO:0000256" key="1">
    <source>
        <dbReference type="ARBA" id="ARBA00004752"/>
    </source>
</evidence>
<dbReference type="GO" id="GO:0071555">
    <property type="term" value="P:cell wall organization"/>
    <property type="evidence" value="ECO:0007669"/>
    <property type="project" value="UniProtKB-UniRule"/>
</dbReference>
<evidence type="ECO:0000256" key="9">
    <source>
        <dbReference type="ARBA" id="ARBA00060592"/>
    </source>
</evidence>
<keyword evidence="8 10" id="KW-0961">Cell wall biogenesis/degradation</keyword>
<dbReference type="PANTHER" id="PTHR30582:SF4">
    <property type="entry name" value="L,D-TRANSPEPTIDASE YQJB-RELATED"/>
    <property type="match status" value="1"/>
</dbReference>
<keyword evidence="5" id="KW-0378">Hydrolase</keyword>
<comment type="pathway">
    <text evidence="1 10">Cell wall biogenesis; peptidoglycan biosynthesis.</text>
</comment>
<dbReference type="PROSITE" id="PS52029">
    <property type="entry name" value="LD_TPASE"/>
    <property type="match status" value="1"/>
</dbReference>
<dbReference type="Proteomes" id="UP000501914">
    <property type="component" value="Chromosome"/>
</dbReference>
<sequence>MRFFLYSIFMMMISPIWPLGENPLPGDPYVIVNKRTNELAVILDNKVEGVYSVATGKTDDLTPEGEFSVTVKAANPYYRKKNIEGGAPDNPLGARWIGFDAKGTDGRIYGIHGTNREESIGKFVSNGCVRMHNDDVVHLFQMIPVGTRVLITDDSRSFEEVAIEHKALIKKQDVPIQ</sequence>
<evidence type="ECO:0000256" key="7">
    <source>
        <dbReference type="ARBA" id="ARBA00022984"/>
    </source>
</evidence>
<organism evidence="12 13">
    <name type="scientific">Bacillus tequilensis</name>
    <dbReference type="NCBI Taxonomy" id="227866"/>
    <lineage>
        <taxon>Bacteria</taxon>
        <taxon>Bacillati</taxon>
        <taxon>Bacillota</taxon>
        <taxon>Bacilli</taxon>
        <taxon>Bacillales</taxon>
        <taxon>Bacillaceae</taxon>
        <taxon>Bacillus</taxon>
    </lineage>
</organism>
<dbReference type="UniPathway" id="UPA00219"/>
<evidence type="ECO:0000256" key="10">
    <source>
        <dbReference type="PROSITE-ProRule" id="PRU01373"/>
    </source>
</evidence>
<keyword evidence="3" id="KW-0328">Glycosyltransferase</keyword>
<protein>
    <submittedName>
        <fullName evidence="12">L,D-transpeptidase</fullName>
    </submittedName>
</protein>
<dbReference type="GO" id="GO:0005576">
    <property type="term" value="C:extracellular region"/>
    <property type="evidence" value="ECO:0007669"/>
    <property type="project" value="TreeGrafter"/>
</dbReference>
<evidence type="ECO:0000256" key="8">
    <source>
        <dbReference type="ARBA" id="ARBA00023316"/>
    </source>
</evidence>
<accession>A0A6H0WKA0</accession>
<dbReference type="GO" id="GO:0016757">
    <property type="term" value="F:glycosyltransferase activity"/>
    <property type="evidence" value="ECO:0007669"/>
    <property type="project" value="UniProtKB-KW"/>
</dbReference>
<evidence type="ECO:0000313" key="12">
    <source>
        <dbReference type="EMBL" id="QIW80564.1"/>
    </source>
</evidence>
<keyword evidence="6 10" id="KW-0133">Cell shape</keyword>
<evidence type="ECO:0000256" key="3">
    <source>
        <dbReference type="ARBA" id="ARBA00022676"/>
    </source>
</evidence>
<comment type="pathway">
    <text evidence="9">Glycan biosynthesis.</text>
</comment>
<dbReference type="GO" id="GO:0008360">
    <property type="term" value="P:regulation of cell shape"/>
    <property type="evidence" value="ECO:0007669"/>
    <property type="project" value="UniProtKB-UniRule"/>
</dbReference>
<evidence type="ECO:0000256" key="5">
    <source>
        <dbReference type="ARBA" id="ARBA00022801"/>
    </source>
</evidence>
<dbReference type="Gene3D" id="2.40.440.10">
    <property type="entry name" value="L,D-transpeptidase catalytic domain-like"/>
    <property type="match status" value="1"/>
</dbReference>
<dbReference type="FunFam" id="2.40.440.10:FF:000003">
    <property type="entry name" value="L,D-transpeptidase YciB"/>
    <property type="match status" value="1"/>
</dbReference>
<evidence type="ECO:0000313" key="13">
    <source>
        <dbReference type="Proteomes" id="UP000501914"/>
    </source>
</evidence>